<dbReference type="PANTHER" id="PTHR21716">
    <property type="entry name" value="TRANSMEMBRANE PROTEIN"/>
    <property type="match status" value="1"/>
</dbReference>
<feature type="transmembrane region" description="Helical" evidence="7">
    <location>
        <begin position="54"/>
        <end position="72"/>
    </location>
</feature>
<feature type="transmembrane region" description="Helical" evidence="7">
    <location>
        <begin position="84"/>
        <end position="109"/>
    </location>
</feature>
<dbReference type="Proteomes" id="UP001328733">
    <property type="component" value="Unassembled WGS sequence"/>
</dbReference>
<organism evidence="8 9">
    <name type="scientific">Pannus brasiliensis CCIBt3594</name>
    <dbReference type="NCBI Taxonomy" id="1427578"/>
    <lineage>
        <taxon>Bacteria</taxon>
        <taxon>Bacillati</taxon>
        <taxon>Cyanobacteriota</taxon>
        <taxon>Cyanophyceae</taxon>
        <taxon>Oscillatoriophycideae</taxon>
        <taxon>Chroococcales</taxon>
        <taxon>Microcystaceae</taxon>
        <taxon>Pannus</taxon>
    </lineage>
</organism>
<dbReference type="GO" id="GO:0055085">
    <property type="term" value="P:transmembrane transport"/>
    <property type="evidence" value="ECO:0007669"/>
    <property type="project" value="TreeGrafter"/>
</dbReference>
<evidence type="ECO:0000313" key="8">
    <source>
        <dbReference type="EMBL" id="MEG3439349.1"/>
    </source>
</evidence>
<name>A0AAW9R0W6_9CHRO</name>
<proteinExistence type="inferred from homology"/>
<dbReference type="PANTHER" id="PTHR21716:SF66">
    <property type="entry name" value="TRANSPORT PROTEIN SLL0063-RELATED"/>
    <property type="match status" value="1"/>
</dbReference>
<comment type="caution">
    <text evidence="8">The sequence shown here is derived from an EMBL/GenBank/DDBJ whole genome shotgun (WGS) entry which is preliminary data.</text>
</comment>
<dbReference type="Pfam" id="PF01594">
    <property type="entry name" value="AI-2E_transport"/>
    <property type="match status" value="1"/>
</dbReference>
<accession>A0AAW9R0W6</accession>
<evidence type="ECO:0000256" key="1">
    <source>
        <dbReference type="ARBA" id="ARBA00004141"/>
    </source>
</evidence>
<protein>
    <submittedName>
        <fullName evidence="8">AI-2E family transporter</fullName>
    </submittedName>
</protein>
<dbReference type="RefSeq" id="WP_332866835.1">
    <property type="nucleotide sequence ID" value="NZ_JBAFSM010000046.1"/>
</dbReference>
<dbReference type="GO" id="GO:0016020">
    <property type="term" value="C:membrane"/>
    <property type="evidence" value="ECO:0007669"/>
    <property type="project" value="UniProtKB-SubCell"/>
</dbReference>
<feature type="transmembrane region" description="Helical" evidence="7">
    <location>
        <begin position="260"/>
        <end position="285"/>
    </location>
</feature>
<feature type="transmembrane region" description="Helical" evidence="7">
    <location>
        <begin position="27"/>
        <end position="48"/>
    </location>
</feature>
<gene>
    <name evidence="8" type="ORF">V0288_19640</name>
</gene>
<keyword evidence="4 7" id="KW-1133">Transmembrane helix</keyword>
<keyword evidence="3 7" id="KW-0812">Transmembrane</keyword>
<dbReference type="EMBL" id="JBAFSM010000046">
    <property type="protein sequence ID" value="MEG3439349.1"/>
    <property type="molecule type" value="Genomic_DNA"/>
</dbReference>
<feature type="region of interest" description="Disordered" evidence="6">
    <location>
        <begin position="366"/>
        <end position="397"/>
    </location>
</feature>
<dbReference type="InterPro" id="IPR002549">
    <property type="entry name" value="AI-2E-like"/>
</dbReference>
<evidence type="ECO:0000313" key="9">
    <source>
        <dbReference type="Proteomes" id="UP001328733"/>
    </source>
</evidence>
<evidence type="ECO:0000256" key="7">
    <source>
        <dbReference type="SAM" id="Phobius"/>
    </source>
</evidence>
<evidence type="ECO:0000256" key="5">
    <source>
        <dbReference type="ARBA" id="ARBA00023136"/>
    </source>
</evidence>
<evidence type="ECO:0000256" key="3">
    <source>
        <dbReference type="ARBA" id="ARBA00022692"/>
    </source>
</evidence>
<comment type="subcellular location">
    <subcellularLocation>
        <location evidence="1">Membrane</location>
        <topology evidence="1">Multi-pass membrane protein</topology>
    </subcellularLocation>
</comment>
<dbReference type="AlphaFoldDB" id="A0AAW9R0W6"/>
<evidence type="ECO:0000256" key="4">
    <source>
        <dbReference type="ARBA" id="ARBA00022989"/>
    </source>
</evidence>
<comment type="similarity">
    <text evidence="2">Belongs to the autoinducer-2 exporter (AI-2E) (TC 2.A.86) family.</text>
</comment>
<evidence type="ECO:0000256" key="6">
    <source>
        <dbReference type="SAM" id="MobiDB-lite"/>
    </source>
</evidence>
<reference evidence="8 9" key="1">
    <citation type="submission" date="2024-01" db="EMBL/GenBank/DDBJ databases">
        <title>Genomic insights into the taxonomy and metabolism of the cyanobacterium Pannus brasiliensis CCIBt3594.</title>
        <authorList>
            <person name="Machado M."/>
            <person name="Botero N.B."/>
            <person name="Andreote A.P.D."/>
            <person name="Feitosa A.M.T."/>
            <person name="Popin R."/>
            <person name="Sivonen K."/>
            <person name="Fiore M.F."/>
        </authorList>
    </citation>
    <scope>NUCLEOTIDE SEQUENCE [LARGE SCALE GENOMIC DNA]</scope>
    <source>
        <strain evidence="8 9">CCIBt3594</strain>
    </source>
</reference>
<feature type="transmembrane region" description="Helical" evidence="7">
    <location>
        <begin position="232"/>
        <end position="254"/>
    </location>
</feature>
<keyword evidence="5 7" id="KW-0472">Membrane</keyword>
<evidence type="ECO:0000256" key="2">
    <source>
        <dbReference type="ARBA" id="ARBA00009773"/>
    </source>
</evidence>
<sequence>MAEVSATVPKRNWIKAWWQSLNSLSRFLIIALAAPLLVLNAWALSAIFGYFESLFVVLLISAVLSFLLGYAVTWLENQGLKRELAAIAVSLITLLIFVAVGITLVPLVFSQAQQLVARLPEWLDSGQRQLMQLDTRIDTMNLPVPISFDGLIAQINSRLGAELQILAGRSLNIALNLTVFTVVRVVDVLLTVILTFYLLLHSPDIWQSLIAWLPKPVQQPFSRTLRSSFQNYFVGQVICATCMAMGLVAAFLFLKVPFGLLFGLLIGTMALIPFGGTVGIITVTALLALRDIGLALQVLAVAVIVQQIVENGVAPRILGSVTGLNPFWVLVAVLTGARVGGLLGVIVAVPTAVMIKEALEVIRETRPEDAKKSVTPSEETISEIAPFSDPSSEAISR</sequence>
<feature type="transmembrane region" description="Helical" evidence="7">
    <location>
        <begin position="329"/>
        <end position="353"/>
    </location>
</feature>
<feature type="transmembrane region" description="Helical" evidence="7">
    <location>
        <begin position="173"/>
        <end position="200"/>
    </location>
</feature>
<keyword evidence="9" id="KW-1185">Reference proteome</keyword>